<sequence>MYLLFHNLPEITAWLHSIMAMHPDAYSALAIYIMLHLAFYSSKSKHETYGSLKARQSVHWRVSGVREPRDLVSAPRVYKTSPVSCTSLPSAYLPGDLRRRPLSTITDEQLFTAIQARMHTTPYTTPIHNSFPSSPVDYAKFRRLVLLYANTRTLRYLTYLHRDNIPTHLSSHSPVFAIGLAILNPRVFLYRVLQTVIDRRQSFKALVKVCEAGKEGDILFETGFLEAQMKMRLFLVIFGSCGVDGLDTVVEECARTTYENTVLRHNTFLRPEFTCSHIAVYLRYGTLREGKQEWNKRFTCQLRRHSLRDLWVQDVGCATTKRSPLPLLRLTSVKCSTLDNNSSDYFIAKLYGARGVKKSDQYLYGLPNVLITVANRLSHRLWIQLAQVAGSEWTKWRCYGNNSVVRSKYVGRLTVDKTINLGSASIRYCLFLSTKNNFGKLSLLRSQGTSRFSRTQYENAGLHGDELGCNGGMFEVKVIYHSSLNTCWIFLKSSRTGSTSGQLTLGYSSKSLLLLASAPTIEIAGLCRIRRVSPKNALEVNIRLKNLIFRIPLLQGEILMATRDGAKWFIKYGGTPGPKLIWQPIAEPLRLTISLWIAVMKELEV</sequence>
<gene>
    <name evidence="1" type="ORF">BDR25DRAFT_359556</name>
</gene>
<accession>A0ACB6QHZ7</accession>
<name>A0ACB6QHZ7_9PLEO</name>
<protein>
    <submittedName>
        <fullName evidence="1">Uncharacterized protein</fullName>
    </submittedName>
</protein>
<dbReference type="Proteomes" id="UP000799755">
    <property type="component" value="Unassembled WGS sequence"/>
</dbReference>
<evidence type="ECO:0000313" key="2">
    <source>
        <dbReference type="Proteomes" id="UP000799755"/>
    </source>
</evidence>
<evidence type="ECO:0000313" key="1">
    <source>
        <dbReference type="EMBL" id="KAF2466649.1"/>
    </source>
</evidence>
<dbReference type="EMBL" id="MU003524">
    <property type="protein sequence ID" value="KAF2466649.1"/>
    <property type="molecule type" value="Genomic_DNA"/>
</dbReference>
<organism evidence="1 2">
    <name type="scientific">Lindgomyces ingoldianus</name>
    <dbReference type="NCBI Taxonomy" id="673940"/>
    <lineage>
        <taxon>Eukaryota</taxon>
        <taxon>Fungi</taxon>
        <taxon>Dikarya</taxon>
        <taxon>Ascomycota</taxon>
        <taxon>Pezizomycotina</taxon>
        <taxon>Dothideomycetes</taxon>
        <taxon>Pleosporomycetidae</taxon>
        <taxon>Pleosporales</taxon>
        <taxon>Lindgomycetaceae</taxon>
        <taxon>Lindgomyces</taxon>
    </lineage>
</organism>
<comment type="caution">
    <text evidence="1">The sequence shown here is derived from an EMBL/GenBank/DDBJ whole genome shotgun (WGS) entry which is preliminary data.</text>
</comment>
<proteinExistence type="predicted"/>
<keyword evidence="2" id="KW-1185">Reference proteome</keyword>
<reference evidence="1" key="1">
    <citation type="journal article" date="2020" name="Stud. Mycol.">
        <title>101 Dothideomycetes genomes: a test case for predicting lifestyles and emergence of pathogens.</title>
        <authorList>
            <person name="Haridas S."/>
            <person name="Albert R."/>
            <person name="Binder M."/>
            <person name="Bloem J."/>
            <person name="Labutti K."/>
            <person name="Salamov A."/>
            <person name="Andreopoulos B."/>
            <person name="Baker S."/>
            <person name="Barry K."/>
            <person name="Bills G."/>
            <person name="Bluhm B."/>
            <person name="Cannon C."/>
            <person name="Castanera R."/>
            <person name="Culley D."/>
            <person name="Daum C."/>
            <person name="Ezra D."/>
            <person name="Gonzalez J."/>
            <person name="Henrissat B."/>
            <person name="Kuo A."/>
            <person name="Liang C."/>
            <person name="Lipzen A."/>
            <person name="Lutzoni F."/>
            <person name="Magnuson J."/>
            <person name="Mondo S."/>
            <person name="Nolan M."/>
            <person name="Ohm R."/>
            <person name="Pangilinan J."/>
            <person name="Park H.-J."/>
            <person name="Ramirez L."/>
            <person name="Alfaro M."/>
            <person name="Sun H."/>
            <person name="Tritt A."/>
            <person name="Yoshinaga Y."/>
            <person name="Zwiers L.-H."/>
            <person name="Turgeon B."/>
            <person name="Goodwin S."/>
            <person name="Spatafora J."/>
            <person name="Crous P."/>
            <person name="Grigoriev I."/>
        </authorList>
    </citation>
    <scope>NUCLEOTIDE SEQUENCE</scope>
    <source>
        <strain evidence="1">ATCC 200398</strain>
    </source>
</reference>